<name>A0A1H3BE15_THIRO</name>
<keyword evidence="8" id="KW-1003">Cell membrane</keyword>
<dbReference type="GO" id="GO:0046933">
    <property type="term" value="F:proton-transporting ATP synthase activity, rotational mechanism"/>
    <property type="evidence" value="ECO:0007669"/>
    <property type="project" value="UniProtKB-UniRule"/>
</dbReference>
<dbReference type="AlphaFoldDB" id="A0A1H3BE15"/>
<dbReference type="PROSITE" id="PS00389">
    <property type="entry name" value="ATPASE_DELTA"/>
    <property type="match status" value="1"/>
</dbReference>
<dbReference type="PRINTS" id="PR00125">
    <property type="entry name" value="ATPASEDELTA"/>
</dbReference>
<keyword evidence="10" id="KW-1185">Reference proteome</keyword>
<evidence type="ECO:0000313" key="9">
    <source>
        <dbReference type="EMBL" id="SDX39958.1"/>
    </source>
</evidence>
<dbReference type="Pfam" id="PF00213">
    <property type="entry name" value="OSCP"/>
    <property type="match status" value="1"/>
</dbReference>
<dbReference type="InterPro" id="IPR026015">
    <property type="entry name" value="ATP_synth_OSCP/delta_N_sf"/>
</dbReference>
<dbReference type="InterPro" id="IPR020781">
    <property type="entry name" value="ATPase_OSCP/d_CS"/>
</dbReference>
<dbReference type="HAMAP" id="MF_01416">
    <property type="entry name" value="ATP_synth_delta_bact"/>
    <property type="match status" value="1"/>
</dbReference>
<gene>
    <name evidence="8" type="primary">atpH</name>
    <name evidence="9" type="ORF">SAMN05421783_12441</name>
</gene>
<proteinExistence type="inferred from homology"/>
<dbReference type="Proteomes" id="UP000198816">
    <property type="component" value="Unassembled WGS sequence"/>
</dbReference>
<dbReference type="PANTHER" id="PTHR11910">
    <property type="entry name" value="ATP SYNTHASE DELTA CHAIN"/>
    <property type="match status" value="1"/>
</dbReference>
<keyword evidence="6 8" id="KW-0139">CF(1)</keyword>
<evidence type="ECO:0000256" key="8">
    <source>
        <dbReference type="HAMAP-Rule" id="MF_01416"/>
    </source>
</evidence>
<evidence type="ECO:0000256" key="5">
    <source>
        <dbReference type="ARBA" id="ARBA00023136"/>
    </source>
</evidence>
<evidence type="ECO:0000313" key="10">
    <source>
        <dbReference type="Proteomes" id="UP000198816"/>
    </source>
</evidence>
<comment type="function">
    <text evidence="8">F(1)F(0) ATP synthase produces ATP from ADP in the presence of a proton or sodium gradient. F-type ATPases consist of two structural domains, F(1) containing the extramembraneous catalytic core and F(0) containing the membrane proton channel, linked together by a central stalk and a peripheral stalk. During catalysis, ATP synthesis in the catalytic domain of F(1) is coupled via a rotary mechanism of the central stalk subunits to proton translocation.</text>
</comment>
<dbReference type="SUPFAM" id="SSF47928">
    <property type="entry name" value="N-terminal domain of the delta subunit of the F1F0-ATP synthase"/>
    <property type="match status" value="1"/>
</dbReference>
<protein>
    <recommendedName>
        <fullName evidence="8">ATP synthase subunit delta</fullName>
    </recommendedName>
    <alternativeName>
        <fullName evidence="8">ATP synthase F(1) sector subunit delta</fullName>
    </alternativeName>
    <alternativeName>
        <fullName evidence="8">F-type ATPase subunit delta</fullName>
        <shortName evidence="8">F-ATPase subunit delta</shortName>
    </alternativeName>
</protein>
<comment type="function">
    <text evidence="8">This protein is part of the stalk that links CF(0) to CF(1). It either transmits conformational changes from CF(0) to CF(1) or is implicated in proton conduction.</text>
</comment>
<evidence type="ECO:0000256" key="4">
    <source>
        <dbReference type="ARBA" id="ARBA00023065"/>
    </source>
</evidence>
<dbReference type="EMBL" id="FNNZ01000024">
    <property type="protein sequence ID" value="SDX39958.1"/>
    <property type="molecule type" value="Genomic_DNA"/>
</dbReference>
<evidence type="ECO:0000256" key="2">
    <source>
        <dbReference type="ARBA" id="ARBA00022448"/>
    </source>
</evidence>
<dbReference type="NCBIfam" id="TIGR01145">
    <property type="entry name" value="ATP_synt_delta"/>
    <property type="match status" value="1"/>
</dbReference>
<evidence type="ECO:0000256" key="7">
    <source>
        <dbReference type="ARBA" id="ARBA00023310"/>
    </source>
</evidence>
<accession>A0A1H3BE15</accession>
<reference evidence="10" key="1">
    <citation type="submission" date="2016-10" db="EMBL/GenBank/DDBJ databases">
        <authorList>
            <person name="Varghese N."/>
            <person name="Submissions S."/>
        </authorList>
    </citation>
    <scope>NUCLEOTIDE SEQUENCE [LARGE SCALE GENOMIC DNA]</scope>
    <source>
        <strain evidence="10">DSM 217</strain>
    </source>
</reference>
<keyword evidence="2 8" id="KW-0813">Transport</keyword>
<evidence type="ECO:0000256" key="6">
    <source>
        <dbReference type="ARBA" id="ARBA00023196"/>
    </source>
</evidence>
<dbReference type="STRING" id="1058.SAMN05421783_12441"/>
<dbReference type="OrthoDB" id="9816221at2"/>
<keyword evidence="5 8" id="KW-0472">Membrane</keyword>
<evidence type="ECO:0000256" key="1">
    <source>
        <dbReference type="ARBA" id="ARBA00004370"/>
    </source>
</evidence>
<comment type="similarity">
    <text evidence="8">Belongs to the ATPase delta chain family.</text>
</comment>
<dbReference type="GO" id="GO:0005886">
    <property type="term" value="C:plasma membrane"/>
    <property type="evidence" value="ECO:0007669"/>
    <property type="project" value="UniProtKB-SubCell"/>
</dbReference>
<keyword evidence="3 8" id="KW-0375">Hydrogen ion transport</keyword>
<dbReference type="NCBIfam" id="NF004402">
    <property type="entry name" value="PRK05758.2-2"/>
    <property type="match status" value="1"/>
</dbReference>
<dbReference type="Gene3D" id="1.10.520.20">
    <property type="entry name" value="N-terminal domain of the delta subunit of the F1F0-ATP synthase"/>
    <property type="match status" value="1"/>
</dbReference>
<dbReference type="GO" id="GO:0045259">
    <property type="term" value="C:proton-transporting ATP synthase complex"/>
    <property type="evidence" value="ECO:0007669"/>
    <property type="project" value="UniProtKB-KW"/>
</dbReference>
<keyword evidence="7 8" id="KW-0066">ATP synthesis</keyword>
<evidence type="ECO:0000256" key="3">
    <source>
        <dbReference type="ARBA" id="ARBA00022781"/>
    </source>
</evidence>
<keyword evidence="4 8" id="KW-0406">Ion transport</keyword>
<organism evidence="9 10">
    <name type="scientific">Thiocapsa roseopersicina</name>
    <dbReference type="NCBI Taxonomy" id="1058"/>
    <lineage>
        <taxon>Bacteria</taxon>
        <taxon>Pseudomonadati</taxon>
        <taxon>Pseudomonadota</taxon>
        <taxon>Gammaproteobacteria</taxon>
        <taxon>Chromatiales</taxon>
        <taxon>Chromatiaceae</taxon>
        <taxon>Thiocapsa</taxon>
    </lineage>
</organism>
<sequence length="179" mass="19216">MAGDITTIARPYAEAVFERAKEVGQLDAWSQALEMLSVVVGDPQMAEQIANPNVPRERIRDIILEVCGDGLLPEASNLLGLLTENARLAALPEIARLFEASRTADQGVRHVLIRSAFDVSESEQAAVSAALAKRFGGQVEVTVETDSALIGGIEIRAGDLVIDDSVRGKLKQLAHALQF</sequence>
<dbReference type="RefSeq" id="WP_093036425.1">
    <property type="nucleotide sequence ID" value="NZ_FNNZ01000024.1"/>
</dbReference>
<dbReference type="InterPro" id="IPR000711">
    <property type="entry name" value="ATPase_OSCP/dsu"/>
</dbReference>
<comment type="subcellular location">
    <subcellularLocation>
        <location evidence="8">Cell membrane</location>
        <topology evidence="8">Peripheral membrane protein</topology>
    </subcellularLocation>
    <subcellularLocation>
        <location evidence="1">Membrane</location>
    </subcellularLocation>
</comment>